<feature type="domain" description="Sushi" evidence="6">
    <location>
        <begin position="77"/>
        <end position="137"/>
    </location>
</feature>
<dbReference type="SUPFAM" id="SSF57535">
    <property type="entry name" value="Complement control module/SCR domain"/>
    <property type="match status" value="16"/>
</dbReference>
<dbReference type="InterPro" id="IPR051503">
    <property type="entry name" value="ComplSys_Reg/VirEntry_Med"/>
</dbReference>
<feature type="domain" description="Sushi" evidence="6">
    <location>
        <begin position="937"/>
        <end position="999"/>
    </location>
</feature>
<accession>A0A9N7Z0F2</accession>
<reference evidence="7" key="1">
    <citation type="submission" date="2020-03" db="EMBL/GenBank/DDBJ databases">
        <authorList>
            <person name="Weist P."/>
        </authorList>
    </citation>
    <scope>NUCLEOTIDE SEQUENCE</scope>
</reference>
<feature type="disulfide bond" evidence="5">
    <location>
        <begin position="846"/>
        <end position="873"/>
    </location>
</feature>
<proteinExistence type="predicted"/>
<evidence type="ECO:0000256" key="1">
    <source>
        <dbReference type="ARBA" id="ARBA00004328"/>
    </source>
</evidence>
<feature type="disulfide bond" evidence="5">
    <location>
        <begin position="1126"/>
        <end position="1169"/>
    </location>
</feature>
<feature type="domain" description="Sushi" evidence="6">
    <location>
        <begin position="627"/>
        <end position="686"/>
    </location>
</feature>
<dbReference type="GO" id="GO:0006956">
    <property type="term" value="P:complement activation"/>
    <property type="evidence" value="ECO:0007669"/>
    <property type="project" value="TreeGrafter"/>
</dbReference>
<gene>
    <name evidence="7" type="ORF">PLEPLA_LOCUS34385</name>
</gene>
<feature type="disulfide bond" evidence="5">
    <location>
        <begin position="108"/>
        <end position="135"/>
    </location>
</feature>
<feature type="domain" description="Sushi" evidence="6">
    <location>
        <begin position="138"/>
        <end position="198"/>
    </location>
</feature>
<feature type="domain" description="Sushi" evidence="6">
    <location>
        <begin position="260"/>
        <end position="324"/>
    </location>
</feature>
<comment type="caution">
    <text evidence="7">The sequence shown here is derived from an EMBL/GenBank/DDBJ whole genome shotgun (WGS) entry which is preliminary data.</text>
</comment>
<dbReference type="Pfam" id="PF00084">
    <property type="entry name" value="Sushi"/>
    <property type="match status" value="13"/>
</dbReference>
<comment type="subcellular location">
    <subcellularLocation>
        <location evidence="1">Virion</location>
    </subcellularLocation>
</comment>
<feature type="domain" description="Sushi" evidence="6">
    <location>
        <begin position="563"/>
        <end position="624"/>
    </location>
</feature>
<feature type="domain" description="Sushi" evidence="6">
    <location>
        <begin position="1000"/>
        <end position="1062"/>
    </location>
</feature>
<dbReference type="PANTHER" id="PTHR45785">
    <property type="entry name" value="COMPLEMENT FACTOR H-RELATED"/>
    <property type="match status" value="1"/>
</dbReference>
<dbReference type="AlphaFoldDB" id="A0A9N7Z0F2"/>
<dbReference type="PROSITE" id="PS50923">
    <property type="entry name" value="SUSHI"/>
    <property type="match status" value="15"/>
</dbReference>
<dbReference type="GO" id="GO:0001851">
    <property type="term" value="F:complement component C3b binding"/>
    <property type="evidence" value="ECO:0007669"/>
    <property type="project" value="TreeGrafter"/>
</dbReference>
<dbReference type="CDD" id="cd00033">
    <property type="entry name" value="CCP"/>
    <property type="match status" value="11"/>
</dbReference>
<feature type="disulfide bond" evidence="5">
    <location>
        <begin position="907"/>
        <end position="934"/>
    </location>
</feature>
<feature type="domain" description="Sushi" evidence="6">
    <location>
        <begin position="1065"/>
        <end position="1122"/>
    </location>
</feature>
<name>A0A9N7Z0F2_PLEPL</name>
<dbReference type="Gene3D" id="2.10.70.10">
    <property type="entry name" value="Complement Module, domain 1"/>
    <property type="match status" value="16"/>
</dbReference>
<dbReference type="InterPro" id="IPR000436">
    <property type="entry name" value="Sushi_SCR_CCP_dom"/>
</dbReference>
<feature type="domain" description="Sushi" evidence="6">
    <location>
        <begin position="687"/>
        <end position="751"/>
    </location>
</feature>
<evidence type="ECO:0000313" key="8">
    <source>
        <dbReference type="Proteomes" id="UP001153269"/>
    </source>
</evidence>
<feature type="disulfide bond" evidence="5">
    <location>
        <begin position="140"/>
        <end position="183"/>
    </location>
</feature>
<comment type="caution">
    <text evidence="5">Lacks conserved residue(s) required for the propagation of feature annotation.</text>
</comment>
<sequence length="1244" mass="139785">MQTLTFVRSQDPPDGCTLQDFRNGPLFDSNFDTTGLEARYPAGKQIRVSCSIGYSGFFKLSCVEGEWRTRNTKCQPMSCGHPGDAPFADFQLSVGDDFVFGSQVLYTCHKGYQMVSRTSHRRCLSVGWDGVVPTCEAQQCPFIKVNDNVQVIGDPEEANFGNVVRFSCKSNSDVLIGLQEIYCNERGEWSGEAPICNMMRCRVPLIENGRVPGNIQEYKEHEILHFQCNPGFQPSDDRPSKCTKLGLRAGWNPTPECEPTTCKLHLPPLDGTEYDPSSKNVFSPGDTVTVRCGQRHWISDQLQTSTLVSCKEDGQWSLRPVCQEVTCSNRRDPLVYWWDVYWGQQFKLGDRVRYQCKSGYKSMNGATSAACTREGWKPDPLCQAITCDREDIANADIINPQDKYRFNDKANYVCKDGYQGRFDRTCRENGWSRPSQCREKISRMQILSTLKTNTGSMIRPIMSARTVTKDGLIAPVEKMVGADPHNVEREGVKNKTSEKHIFTAMRGTVTATVKESHYRCNKDEDRRFSILCEKGVWTGIQSCTDCPKAEVSNGFFAGPYENNACGEVPEISNGEVRSLRSPHEEGESVTITCNKGFTGRVKQLTCRAGNWTSEGLSLTTICEPDAESCSPPPKVQHTVVVGLYQREFLSGSDVTYQCRDSYQMEGDATIRCNDGNWEKHNIVCAPITCKLLLPPLDGTEYDPSDKNVFSPGDTVNVTCAESHWISDQLETSAVVSCKEDGQWSLRPVCQGMEQRGLETNSQEIMIDRDWGTNTQELSSENSWTLHSCAAEMRLSLVLVLLQLWGNVEVSLSQNVCSKPPDVPHAIVNNETKRAEYPQGHVVHFTCETGYISGPTIRYMCSSDGWMVLHKGTCYLKPCQLPDDTPNGYYQIINGDDFVFGATIKYFCNEGYQMVSKEDTRTCYLDHWTNHVPVCDALSCEPPADEEITVKGLPENDEPILPDRFLEISCKVPGKYLNGSTMLICGKDGQWNHPLPTCEDITCEVGEMHPSLRADGLSSGNKTVKIGQKLKFHCVDDYSLKGAGQIECSETGQWNAQFPTCTDKCKFTGVPYNMHVRGPGLQLTQGQKLTFSCRFRGQTLRGKSEVKCLANGQWSDPFPTCGDPLDCQQPLPLENGDTKNSMKFRYRHNEEVEYICQAYHIMQGGPFKRCNNGEWTREIRCLKPCTVDDEAKRTRNLMFRYSEKNKMYAAHDDWIEFWCSTGRPVGSVEMRQKCVDGVLQLPSCQ</sequence>
<feature type="domain" description="Sushi" evidence="6">
    <location>
        <begin position="814"/>
        <end position="875"/>
    </location>
</feature>
<evidence type="ECO:0000256" key="4">
    <source>
        <dbReference type="ARBA" id="ARBA00023157"/>
    </source>
</evidence>
<evidence type="ECO:0000313" key="7">
    <source>
        <dbReference type="EMBL" id="CAB1446661.1"/>
    </source>
</evidence>
<feature type="domain" description="Sushi" evidence="6">
    <location>
        <begin position="1124"/>
        <end position="1182"/>
    </location>
</feature>
<feature type="domain" description="Sushi" evidence="6">
    <location>
        <begin position="385"/>
        <end position="439"/>
    </location>
</feature>
<feature type="disulfide bond" evidence="5">
    <location>
        <begin position="629"/>
        <end position="672"/>
    </location>
</feature>
<feature type="disulfide bond" evidence="5">
    <location>
        <begin position="1033"/>
        <end position="1060"/>
    </location>
</feature>
<protein>
    <recommendedName>
        <fullName evidence="6">Sushi domain-containing protein</fullName>
    </recommendedName>
</protein>
<dbReference type="InterPro" id="IPR035976">
    <property type="entry name" value="Sushi/SCR/CCP_sf"/>
</dbReference>
<dbReference type="Proteomes" id="UP001153269">
    <property type="component" value="Unassembled WGS sequence"/>
</dbReference>
<dbReference type="EMBL" id="CADEAL010003923">
    <property type="protein sequence ID" value="CAB1446661.1"/>
    <property type="molecule type" value="Genomic_DNA"/>
</dbReference>
<evidence type="ECO:0000256" key="5">
    <source>
        <dbReference type="PROSITE-ProRule" id="PRU00302"/>
    </source>
</evidence>
<keyword evidence="2 5" id="KW-0768">Sushi</keyword>
<organism evidence="7 8">
    <name type="scientific">Pleuronectes platessa</name>
    <name type="common">European plaice</name>
    <dbReference type="NCBI Taxonomy" id="8262"/>
    <lineage>
        <taxon>Eukaryota</taxon>
        <taxon>Metazoa</taxon>
        <taxon>Chordata</taxon>
        <taxon>Craniata</taxon>
        <taxon>Vertebrata</taxon>
        <taxon>Euteleostomi</taxon>
        <taxon>Actinopterygii</taxon>
        <taxon>Neopterygii</taxon>
        <taxon>Teleostei</taxon>
        <taxon>Neoteleostei</taxon>
        <taxon>Acanthomorphata</taxon>
        <taxon>Carangaria</taxon>
        <taxon>Pleuronectiformes</taxon>
        <taxon>Pleuronectoidei</taxon>
        <taxon>Pleuronectidae</taxon>
        <taxon>Pleuronectes</taxon>
    </lineage>
</organism>
<feature type="domain" description="Sushi" evidence="6">
    <location>
        <begin position="876"/>
        <end position="936"/>
    </location>
</feature>
<keyword evidence="4 5" id="KW-1015">Disulfide bond</keyword>
<dbReference type="GO" id="GO:0005615">
    <property type="term" value="C:extracellular space"/>
    <property type="evidence" value="ECO:0007669"/>
    <property type="project" value="TreeGrafter"/>
</dbReference>
<keyword evidence="3" id="KW-0732">Signal</keyword>
<evidence type="ECO:0000256" key="2">
    <source>
        <dbReference type="ARBA" id="ARBA00022659"/>
    </source>
</evidence>
<dbReference type="PANTHER" id="PTHR45785:SF2">
    <property type="entry name" value="COMPLEMENT FACTOR H-RELATED"/>
    <property type="match status" value="1"/>
</dbReference>
<feature type="domain" description="Sushi" evidence="6">
    <location>
        <begin position="199"/>
        <end position="259"/>
    </location>
</feature>
<feature type="domain" description="Sushi" evidence="6">
    <location>
        <begin position="325"/>
        <end position="384"/>
    </location>
</feature>
<dbReference type="SMART" id="SM00032">
    <property type="entry name" value="CCP"/>
    <property type="match status" value="16"/>
</dbReference>
<keyword evidence="8" id="KW-1185">Reference proteome</keyword>
<evidence type="ECO:0000256" key="3">
    <source>
        <dbReference type="ARBA" id="ARBA00022729"/>
    </source>
</evidence>
<evidence type="ECO:0000259" key="6">
    <source>
        <dbReference type="PROSITE" id="PS50923"/>
    </source>
</evidence>